<dbReference type="InterPro" id="IPR025996">
    <property type="entry name" value="MT1864/Rv1816-like_C"/>
</dbReference>
<dbReference type="InterPro" id="IPR009057">
    <property type="entry name" value="Homeodomain-like_sf"/>
</dbReference>
<keyword evidence="2 4" id="KW-0238">DNA-binding</keyword>
<dbReference type="Proteomes" id="UP000294952">
    <property type="component" value="Unassembled WGS sequence"/>
</dbReference>
<dbReference type="GO" id="GO:0003700">
    <property type="term" value="F:DNA-binding transcription factor activity"/>
    <property type="evidence" value="ECO:0007669"/>
    <property type="project" value="TreeGrafter"/>
</dbReference>
<dbReference type="InterPro" id="IPR036271">
    <property type="entry name" value="Tet_transcr_reg_TetR-rel_C_sf"/>
</dbReference>
<protein>
    <submittedName>
        <fullName evidence="6">TetR/AcrR family transcriptional regulator</fullName>
    </submittedName>
</protein>
<evidence type="ECO:0000256" key="1">
    <source>
        <dbReference type="ARBA" id="ARBA00023015"/>
    </source>
</evidence>
<evidence type="ECO:0000259" key="5">
    <source>
        <dbReference type="PROSITE" id="PS50977"/>
    </source>
</evidence>
<dbReference type="Gene3D" id="1.10.10.60">
    <property type="entry name" value="Homeodomain-like"/>
    <property type="match status" value="1"/>
</dbReference>
<evidence type="ECO:0000256" key="2">
    <source>
        <dbReference type="ARBA" id="ARBA00023125"/>
    </source>
</evidence>
<feature type="domain" description="HTH tetR-type" evidence="5">
    <location>
        <begin position="14"/>
        <end position="74"/>
    </location>
</feature>
<evidence type="ECO:0000313" key="7">
    <source>
        <dbReference type="Proteomes" id="UP000294952"/>
    </source>
</evidence>
<dbReference type="SUPFAM" id="SSF46689">
    <property type="entry name" value="Homeodomain-like"/>
    <property type="match status" value="1"/>
</dbReference>
<dbReference type="InterPro" id="IPR001647">
    <property type="entry name" value="HTH_TetR"/>
</dbReference>
<feature type="DNA-binding region" description="H-T-H motif" evidence="4">
    <location>
        <begin position="37"/>
        <end position="56"/>
    </location>
</feature>
<gene>
    <name evidence="6" type="ORF">EUA04_16525</name>
</gene>
<evidence type="ECO:0000256" key="3">
    <source>
        <dbReference type="ARBA" id="ARBA00023163"/>
    </source>
</evidence>
<dbReference type="Pfam" id="PF00440">
    <property type="entry name" value="TetR_N"/>
    <property type="match status" value="1"/>
</dbReference>
<organism evidence="6 7">
    <name type="scientific">Mycolicibacterium obuense</name>
    <dbReference type="NCBI Taxonomy" id="1807"/>
    <lineage>
        <taxon>Bacteria</taxon>
        <taxon>Bacillati</taxon>
        <taxon>Actinomycetota</taxon>
        <taxon>Actinomycetes</taxon>
        <taxon>Mycobacteriales</taxon>
        <taxon>Mycobacteriaceae</taxon>
        <taxon>Mycolicibacterium</taxon>
    </lineage>
</organism>
<dbReference type="Pfam" id="PF13305">
    <property type="entry name" value="TetR_C_33"/>
    <property type="match status" value="1"/>
</dbReference>
<keyword evidence="3" id="KW-0804">Transcription</keyword>
<keyword evidence="1" id="KW-0805">Transcription regulation</keyword>
<evidence type="ECO:0000256" key="4">
    <source>
        <dbReference type="PROSITE-ProRule" id="PRU00335"/>
    </source>
</evidence>
<dbReference type="PANTHER" id="PTHR30055:SF234">
    <property type="entry name" value="HTH-TYPE TRANSCRIPTIONAL REGULATOR BETI"/>
    <property type="match status" value="1"/>
</dbReference>
<evidence type="ECO:0000313" key="6">
    <source>
        <dbReference type="EMBL" id="TDL07508.1"/>
    </source>
</evidence>
<dbReference type="PROSITE" id="PS50977">
    <property type="entry name" value="HTH_TETR_2"/>
    <property type="match status" value="1"/>
</dbReference>
<dbReference type="PANTHER" id="PTHR30055">
    <property type="entry name" value="HTH-TYPE TRANSCRIPTIONAL REGULATOR RUTR"/>
    <property type="match status" value="1"/>
</dbReference>
<proteinExistence type="predicted"/>
<accession>A0A4R5X5J8</accession>
<dbReference type="RefSeq" id="WP_133414100.1">
    <property type="nucleotide sequence ID" value="NZ_SDLP01000004.1"/>
</dbReference>
<sequence length="207" mass="22215">MKQPGTSSTSRRAAANREAILQAACALLDSGGPAAVTLAAVAERADVAVQTIYNRIGGRDAIMLAVAERAMRLNREYMDSAYETSGDARARLTAAAAAYTAFALEHPHEFRLLGDPPADDSLRTEQLDDLVREQNAKLTEILDAGVAEGLWRRDADPVLTADLLFAALDGVLRLAVDGRSTLRERDPAAFLPRLLQIVLHGLAGPRT</sequence>
<dbReference type="GO" id="GO:0000976">
    <property type="term" value="F:transcription cis-regulatory region binding"/>
    <property type="evidence" value="ECO:0007669"/>
    <property type="project" value="TreeGrafter"/>
</dbReference>
<dbReference type="InterPro" id="IPR050109">
    <property type="entry name" value="HTH-type_TetR-like_transc_reg"/>
</dbReference>
<reference evidence="6 7" key="1">
    <citation type="submission" date="2019-01" db="EMBL/GenBank/DDBJ databases">
        <title>High-quality-draft genome sequences of five non-tuberculosis mycobacteriaceae isolated from a nosocomial environment.</title>
        <authorList>
            <person name="Tiago I."/>
            <person name="Alarico S."/>
            <person name="Pereira S.G."/>
            <person name="Coelho C."/>
            <person name="Maranha A."/>
            <person name="Empadinhas N."/>
        </authorList>
    </citation>
    <scope>NUCLEOTIDE SEQUENCE [LARGE SCALE GENOMIC DNA]</scope>
    <source>
        <strain evidence="6 7">22DIII</strain>
    </source>
</reference>
<dbReference type="AlphaFoldDB" id="A0A4R5X5J8"/>
<dbReference type="Gene3D" id="1.10.357.10">
    <property type="entry name" value="Tetracycline Repressor, domain 2"/>
    <property type="match status" value="1"/>
</dbReference>
<dbReference type="EMBL" id="SDLP01000004">
    <property type="protein sequence ID" value="TDL07508.1"/>
    <property type="molecule type" value="Genomic_DNA"/>
</dbReference>
<name>A0A4R5X5J8_9MYCO</name>
<comment type="caution">
    <text evidence="6">The sequence shown here is derived from an EMBL/GenBank/DDBJ whole genome shotgun (WGS) entry which is preliminary data.</text>
</comment>
<dbReference type="SUPFAM" id="SSF48498">
    <property type="entry name" value="Tetracyclin repressor-like, C-terminal domain"/>
    <property type="match status" value="1"/>
</dbReference>